<evidence type="ECO:0000313" key="3">
    <source>
        <dbReference type="Proteomes" id="UP000256345"/>
    </source>
</evidence>
<sequence length="151" mass="17084">MTTLKWIPYVWDEPHPATSREIEQLEHLLGIAFPKAYKEVATQYQGMTPHPAVFNVGRGTNVVNVLLTIIEDPQWRTYSVMRAYDAVKPHVPNGVYPFASTPGGEYLCFDYRGTPEQPKVTLVTVEMFIYPVADSFNDFMARLYDGDAPPA</sequence>
<dbReference type="EMBL" id="QUMU01000056">
    <property type="protein sequence ID" value="REG13083.1"/>
    <property type="molecule type" value="Genomic_DNA"/>
</dbReference>
<feature type="domain" description="Knr4/Smi1-like" evidence="1">
    <location>
        <begin position="16"/>
        <end position="142"/>
    </location>
</feature>
<evidence type="ECO:0000259" key="1">
    <source>
        <dbReference type="SMART" id="SM00860"/>
    </source>
</evidence>
<dbReference type="SUPFAM" id="SSF160631">
    <property type="entry name" value="SMI1/KNR4-like"/>
    <property type="match status" value="1"/>
</dbReference>
<protein>
    <submittedName>
        <fullName evidence="2">SMI1/KNR4 family protein SUKH-1</fullName>
    </submittedName>
</protein>
<dbReference type="SMART" id="SM00860">
    <property type="entry name" value="SMI1_KNR4"/>
    <property type="match status" value="1"/>
</dbReference>
<reference evidence="2 3" key="1">
    <citation type="submission" date="2018-08" db="EMBL/GenBank/DDBJ databases">
        <title>Genomic Encyclopedia of Archaeal and Bacterial Type Strains, Phase II (KMG-II): from individual species to whole genera.</title>
        <authorList>
            <person name="Goeker M."/>
        </authorList>
    </citation>
    <scope>NUCLEOTIDE SEQUENCE [LARGE SCALE GENOMIC DNA]</scope>
    <source>
        <strain evidence="2 3">DSM 2261</strain>
    </source>
</reference>
<dbReference type="InterPro" id="IPR018958">
    <property type="entry name" value="Knr4/Smi1-like_dom"/>
</dbReference>
<comment type="caution">
    <text evidence="2">The sequence shown here is derived from an EMBL/GenBank/DDBJ whole genome shotgun (WGS) entry which is preliminary data.</text>
</comment>
<dbReference type="InterPro" id="IPR037883">
    <property type="entry name" value="Knr4/Smi1-like_sf"/>
</dbReference>
<dbReference type="Gene3D" id="3.40.1580.10">
    <property type="entry name" value="SMI1/KNR4-like"/>
    <property type="match status" value="1"/>
</dbReference>
<organism evidence="2 3">
    <name type="scientific">Archangium gephyra</name>
    <dbReference type="NCBI Taxonomy" id="48"/>
    <lineage>
        <taxon>Bacteria</taxon>
        <taxon>Pseudomonadati</taxon>
        <taxon>Myxococcota</taxon>
        <taxon>Myxococcia</taxon>
        <taxon>Myxococcales</taxon>
        <taxon>Cystobacterineae</taxon>
        <taxon>Archangiaceae</taxon>
        <taxon>Archangium</taxon>
    </lineage>
</organism>
<name>A0ABX9JJY0_9BACT</name>
<dbReference type="Pfam" id="PF09346">
    <property type="entry name" value="SMI1_KNR4"/>
    <property type="match status" value="1"/>
</dbReference>
<accession>A0ABX9JJY0</accession>
<evidence type="ECO:0000313" key="2">
    <source>
        <dbReference type="EMBL" id="REG13083.1"/>
    </source>
</evidence>
<gene>
    <name evidence="2" type="ORF">ATI61_1561</name>
</gene>
<keyword evidence="3" id="KW-1185">Reference proteome</keyword>
<proteinExistence type="predicted"/>
<dbReference type="RefSeq" id="WP_047857022.1">
    <property type="nucleotide sequence ID" value="NZ_CP011509.1"/>
</dbReference>
<dbReference type="Proteomes" id="UP000256345">
    <property type="component" value="Unassembled WGS sequence"/>
</dbReference>